<dbReference type="PRINTS" id="PR02012">
    <property type="entry name" value="RCMTNOP2"/>
</dbReference>
<dbReference type="AlphaFoldDB" id="A0A671WIP9"/>
<feature type="compositionally biased region" description="Basic residues" evidence="10">
    <location>
        <begin position="10"/>
        <end position="21"/>
    </location>
</feature>
<accession>A0A671WIP9</accession>
<evidence type="ECO:0000256" key="4">
    <source>
        <dbReference type="ARBA" id="ARBA00022603"/>
    </source>
</evidence>
<dbReference type="Proteomes" id="UP000472265">
    <property type="component" value="Chromosome 17"/>
</dbReference>
<dbReference type="Gene3D" id="3.30.70.1170">
    <property type="entry name" value="Sun protein, domain 3"/>
    <property type="match status" value="1"/>
</dbReference>
<dbReference type="InterPro" id="IPR049560">
    <property type="entry name" value="MeTrfase_RsmB-F_NOP2_cat"/>
</dbReference>
<dbReference type="GO" id="GO:0003723">
    <property type="term" value="F:RNA binding"/>
    <property type="evidence" value="ECO:0007669"/>
    <property type="project" value="UniProtKB-UniRule"/>
</dbReference>
<evidence type="ECO:0000313" key="13">
    <source>
        <dbReference type="Proteomes" id="UP000472265"/>
    </source>
</evidence>
<dbReference type="NCBIfam" id="TIGR00446">
    <property type="entry name" value="nop2p"/>
    <property type="match status" value="1"/>
</dbReference>
<proteinExistence type="inferred from homology"/>
<dbReference type="PANTHER" id="PTHR22807">
    <property type="entry name" value="NOP2 YEAST -RELATED NOL1/NOP2/FMU SUN DOMAIN-CONTAINING"/>
    <property type="match status" value="1"/>
</dbReference>
<dbReference type="GO" id="GO:0070475">
    <property type="term" value="P:rRNA base methylation"/>
    <property type="evidence" value="ECO:0007669"/>
    <property type="project" value="TreeGrafter"/>
</dbReference>
<dbReference type="GO" id="GO:0005730">
    <property type="term" value="C:nucleolus"/>
    <property type="evidence" value="ECO:0007669"/>
    <property type="project" value="UniProtKB-SubCell"/>
</dbReference>
<keyword evidence="7 9" id="KW-0694">RNA-binding</keyword>
<reference evidence="12" key="1">
    <citation type="submission" date="2021-04" db="EMBL/GenBank/DDBJ databases">
        <authorList>
            <consortium name="Wellcome Sanger Institute Data Sharing"/>
        </authorList>
    </citation>
    <scope>NUCLEOTIDE SEQUENCE [LARGE SCALE GENOMIC DNA]</scope>
</reference>
<keyword evidence="3" id="KW-0690">Ribosome biogenesis</keyword>
<dbReference type="InterPro" id="IPR011023">
    <property type="entry name" value="Nop2p"/>
</dbReference>
<keyword evidence="8" id="KW-0539">Nucleus</keyword>
<feature type="region of interest" description="Disordered" evidence="10">
    <location>
        <begin position="1"/>
        <end position="25"/>
    </location>
</feature>
<dbReference type="PRINTS" id="PR02008">
    <property type="entry name" value="RCMTFAMILY"/>
</dbReference>
<evidence type="ECO:0000256" key="5">
    <source>
        <dbReference type="ARBA" id="ARBA00022679"/>
    </source>
</evidence>
<keyword evidence="4 9" id="KW-0489">Methyltransferase</keyword>
<dbReference type="InterPro" id="IPR001678">
    <property type="entry name" value="MeTrfase_RsmB-F_NOP2_dom"/>
</dbReference>
<dbReference type="PROSITE" id="PS01153">
    <property type="entry name" value="NOL1_NOP2_SUN"/>
    <property type="match status" value="1"/>
</dbReference>
<comment type="subcellular location">
    <subcellularLocation>
        <location evidence="1">Nucleus</location>
        <location evidence="1">Nucleolus</location>
    </subcellularLocation>
</comment>
<dbReference type="InterPro" id="IPR018314">
    <property type="entry name" value="RsmB/NOL1/NOP2-like_CS"/>
</dbReference>
<evidence type="ECO:0000256" key="8">
    <source>
        <dbReference type="ARBA" id="ARBA00023242"/>
    </source>
</evidence>
<dbReference type="OMA" id="QLVHMRI"/>
<feature type="binding site" evidence="9">
    <location>
        <position position="448"/>
    </location>
    <ligand>
        <name>S-adenosyl-L-methionine</name>
        <dbReference type="ChEBI" id="CHEBI:59789"/>
    </ligand>
</feature>
<evidence type="ECO:0000259" key="11">
    <source>
        <dbReference type="PROSITE" id="PS51686"/>
    </source>
</evidence>
<feature type="region of interest" description="Disordered" evidence="10">
    <location>
        <begin position="615"/>
        <end position="744"/>
    </location>
</feature>
<keyword evidence="13" id="KW-1185">Reference proteome</keyword>
<keyword evidence="6 9" id="KW-0949">S-adenosyl-L-methionine</keyword>
<dbReference type="InParanoid" id="A0A671WIP9"/>
<dbReference type="GO" id="GO:0009383">
    <property type="term" value="F:rRNA (cytosine-C5-)-methyltransferase activity"/>
    <property type="evidence" value="ECO:0007669"/>
    <property type="project" value="TreeGrafter"/>
</dbReference>
<evidence type="ECO:0000256" key="10">
    <source>
        <dbReference type="SAM" id="MobiDB-lite"/>
    </source>
</evidence>
<comment type="similarity">
    <text evidence="2 9">Belongs to the class I-like SAM-binding methyltransferase superfamily. RsmB/NOP family.</text>
</comment>
<feature type="compositionally biased region" description="Acidic residues" evidence="10">
    <location>
        <begin position="93"/>
        <end position="147"/>
    </location>
</feature>
<dbReference type="FunFam" id="3.30.70.1170:FF:000001">
    <property type="entry name" value="Ribosomal RNA methyltransferase Nop2"/>
    <property type="match status" value="1"/>
</dbReference>
<feature type="compositionally biased region" description="Acidic residues" evidence="10">
    <location>
        <begin position="166"/>
        <end position="181"/>
    </location>
</feature>
<sequence>MGRKLDPTNKVKRGPGKKAKKQQGAETELVKFIDDGDYCALYYFTLKIHTMVFNKKHFVFLTASLWLVGKSISCLFKGGKDQGKKGAKLGVKEEEEEDDDEGDDDVNDDEDDGDDDDDEEMVDDYGTLDDGSGEENAEEESDGEELLPIERAAKKEKKLKETMGLESDDDDDDDDEDDDVEGEQKSDADTDEEDTVQANIDEMDRFRLPGAEESEKEGVLPLDLKTIHQRIKDNIDVLCNFSTKREEGKERAEYISLLKKDLCTYYSYNTFLIEKLIDLFPLSELVDFLEANEIQRPVTIRTNTLKTRRRDLAQALINRGVNLDPLGKWSKVGLVIYDSSVPVGATPEYLSGQYMLQGASSFLPVMALSPQEGELVLDMSSAPGGKTTYIAQLMRNTGVIVANDANAERLKSVVGNIHRLGVTNTVVCNYDGRQFPKVMGGFDRVLLDAPCSGTGVIAKDPAVKTSKDDADIHRSAHLQKELILSAIDSVNAESPSGGYLVYCTCSIMVEENEWVVDYALKKRNVKLVPTGLDFGKEGFTRFKERRFHPTLKLSRRFYPHSHNMDGFFVAKLKKFSNVIPTAPHSYFHHDMSLSNMNSSSMCVICLEDESVDTTEATVVTDSPEKKPPKSDKTKKIVPGKTQANGKAAGKMANVKPKGKKDSPAGPKKAKIAKMDGETVKGAKAKKPTVKTAEETKASKADKKDGSRFEKKQGKNRNTPMKANKRLGKNKFRKLKNMLEKQEID</sequence>
<dbReference type="InterPro" id="IPR054728">
    <property type="entry name" value="RsmB-like_ferredoxin"/>
</dbReference>
<name>A0A671WIP9_SPAAU</name>
<feature type="active site" description="Nucleophile" evidence="9">
    <location>
        <position position="505"/>
    </location>
</feature>
<dbReference type="Pfam" id="PF01189">
    <property type="entry name" value="Methyltr_RsmB-F"/>
    <property type="match status" value="1"/>
</dbReference>
<dbReference type="GO" id="GO:0000470">
    <property type="term" value="P:maturation of LSU-rRNA"/>
    <property type="evidence" value="ECO:0007669"/>
    <property type="project" value="TreeGrafter"/>
</dbReference>
<evidence type="ECO:0000256" key="1">
    <source>
        <dbReference type="ARBA" id="ARBA00004604"/>
    </source>
</evidence>
<organism evidence="12 13">
    <name type="scientific">Sparus aurata</name>
    <name type="common">Gilthead sea bream</name>
    <dbReference type="NCBI Taxonomy" id="8175"/>
    <lineage>
        <taxon>Eukaryota</taxon>
        <taxon>Metazoa</taxon>
        <taxon>Chordata</taxon>
        <taxon>Craniata</taxon>
        <taxon>Vertebrata</taxon>
        <taxon>Euteleostomi</taxon>
        <taxon>Actinopterygii</taxon>
        <taxon>Neopterygii</taxon>
        <taxon>Teleostei</taxon>
        <taxon>Neoteleostei</taxon>
        <taxon>Acanthomorphata</taxon>
        <taxon>Eupercaria</taxon>
        <taxon>Spariformes</taxon>
        <taxon>Sparidae</taxon>
        <taxon>Sparus</taxon>
    </lineage>
</organism>
<reference evidence="12" key="3">
    <citation type="submission" date="2025-09" db="UniProtKB">
        <authorList>
            <consortium name="Ensembl"/>
        </authorList>
    </citation>
    <scope>IDENTIFICATION</scope>
</reference>
<dbReference type="InterPro" id="IPR023273">
    <property type="entry name" value="RCMT_NOP2"/>
</dbReference>
<protein>
    <submittedName>
        <fullName evidence="12">NOP2 nucleolar protein homolog (yeast)</fullName>
    </submittedName>
</protein>
<dbReference type="InterPro" id="IPR029063">
    <property type="entry name" value="SAM-dependent_MTases_sf"/>
</dbReference>
<dbReference type="Pfam" id="PF22458">
    <property type="entry name" value="RsmF-B_ferredox"/>
    <property type="match status" value="1"/>
</dbReference>
<feature type="domain" description="SAM-dependent MTase RsmB/NOP-type" evidence="11">
    <location>
        <begin position="288"/>
        <end position="575"/>
    </location>
</feature>
<feature type="binding site" evidence="9">
    <location>
        <begin position="380"/>
        <end position="386"/>
    </location>
    <ligand>
        <name>S-adenosyl-L-methionine</name>
        <dbReference type="ChEBI" id="CHEBI:59789"/>
    </ligand>
</feature>
<evidence type="ECO:0000313" key="12">
    <source>
        <dbReference type="Ensembl" id="ENSSAUP00010037843.1"/>
    </source>
</evidence>
<evidence type="ECO:0000256" key="2">
    <source>
        <dbReference type="ARBA" id="ARBA00007494"/>
    </source>
</evidence>
<feature type="compositionally biased region" description="Basic residues" evidence="10">
    <location>
        <begin position="722"/>
        <end position="735"/>
    </location>
</feature>
<gene>
    <name evidence="12" type="primary">NOP2</name>
    <name evidence="12" type="synonym">nop2</name>
</gene>
<evidence type="ECO:0000256" key="9">
    <source>
        <dbReference type="PROSITE-ProRule" id="PRU01023"/>
    </source>
</evidence>
<feature type="binding site" evidence="9">
    <location>
        <position position="404"/>
    </location>
    <ligand>
        <name>S-adenosyl-L-methionine</name>
        <dbReference type="ChEBI" id="CHEBI:59789"/>
    </ligand>
</feature>
<dbReference type="PANTHER" id="PTHR22807:SF30">
    <property type="entry name" value="28S RRNA (CYTOSINE(4447)-C(5))-METHYLTRANSFERASE-RELATED"/>
    <property type="match status" value="1"/>
</dbReference>
<dbReference type="Gene3D" id="3.40.50.150">
    <property type="entry name" value="Vaccinia Virus protein VP39"/>
    <property type="match status" value="1"/>
</dbReference>
<dbReference type="InterPro" id="IPR023267">
    <property type="entry name" value="RCMT"/>
</dbReference>
<reference evidence="12" key="2">
    <citation type="submission" date="2025-08" db="UniProtKB">
        <authorList>
            <consortium name="Ensembl"/>
        </authorList>
    </citation>
    <scope>IDENTIFICATION</scope>
</reference>
<keyword evidence="5 9" id="KW-0808">Transferase</keyword>
<feature type="binding site" evidence="9">
    <location>
        <position position="431"/>
    </location>
    <ligand>
        <name>S-adenosyl-L-methionine</name>
        <dbReference type="ChEBI" id="CHEBI:59789"/>
    </ligand>
</feature>
<feature type="compositionally biased region" description="Basic and acidic residues" evidence="10">
    <location>
        <begin position="691"/>
        <end position="712"/>
    </location>
</feature>
<feature type="region of interest" description="Disordered" evidence="10">
    <location>
        <begin position="80"/>
        <end position="197"/>
    </location>
</feature>
<dbReference type="PROSITE" id="PS51686">
    <property type="entry name" value="SAM_MT_RSMB_NOP"/>
    <property type="match status" value="1"/>
</dbReference>
<dbReference type="GeneTree" id="ENSGT00940000161554"/>
<evidence type="ECO:0000256" key="7">
    <source>
        <dbReference type="ARBA" id="ARBA00022884"/>
    </source>
</evidence>
<dbReference type="SUPFAM" id="SSF53335">
    <property type="entry name" value="S-adenosyl-L-methionine-dependent methyltransferases"/>
    <property type="match status" value="1"/>
</dbReference>
<evidence type="ECO:0000256" key="3">
    <source>
        <dbReference type="ARBA" id="ARBA00022517"/>
    </source>
</evidence>
<evidence type="ECO:0000256" key="6">
    <source>
        <dbReference type="ARBA" id="ARBA00022691"/>
    </source>
</evidence>
<dbReference type="Ensembl" id="ENSSAUT00010039856.1">
    <property type="protein sequence ID" value="ENSSAUP00010037843.1"/>
    <property type="gene ID" value="ENSSAUG00010015542.1"/>
</dbReference>
<feature type="compositionally biased region" description="Basic and acidic residues" evidence="10">
    <location>
        <begin position="622"/>
        <end position="634"/>
    </location>
</feature>